<keyword evidence="1" id="KW-0812">Transmembrane</keyword>
<protein>
    <submittedName>
        <fullName evidence="2">Uncharacterized protein</fullName>
    </submittedName>
</protein>
<reference evidence="2" key="1">
    <citation type="submission" date="2018-05" db="EMBL/GenBank/DDBJ databases">
        <authorList>
            <person name="Lanie J.A."/>
            <person name="Ng W.-L."/>
            <person name="Kazmierczak K.M."/>
            <person name="Andrzejewski T.M."/>
            <person name="Davidsen T.M."/>
            <person name="Wayne K.J."/>
            <person name="Tettelin H."/>
            <person name="Glass J.I."/>
            <person name="Rusch D."/>
            <person name="Podicherti R."/>
            <person name="Tsui H.-C.T."/>
            <person name="Winkler M.E."/>
        </authorList>
    </citation>
    <scope>NUCLEOTIDE SEQUENCE</scope>
</reference>
<sequence>MKTESAVPAIILVCSFVQIILGIGYFIDYELLIQFSLAGITATILMFVLLSLLNHRRKSKGQVWDERFRTRFNLFVLLGFGITNIGIALLINSAFYDVGSVSAVSLIKDIVGILFIGWGIPLLLLGSSELGEGWKS</sequence>
<accession>A0A382M6X1</accession>
<proteinExistence type="predicted"/>
<feature type="transmembrane region" description="Helical" evidence="1">
    <location>
        <begin position="7"/>
        <end position="27"/>
    </location>
</feature>
<feature type="transmembrane region" description="Helical" evidence="1">
    <location>
        <begin position="33"/>
        <end position="53"/>
    </location>
</feature>
<keyword evidence="1" id="KW-1133">Transmembrane helix</keyword>
<gene>
    <name evidence="2" type="ORF">METZ01_LOCUS297463</name>
</gene>
<keyword evidence="1" id="KW-0472">Membrane</keyword>
<dbReference type="AlphaFoldDB" id="A0A382M6X1"/>
<dbReference type="EMBL" id="UINC01091665">
    <property type="protein sequence ID" value="SVC44609.1"/>
    <property type="molecule type" value="Genomic_DNA"/>
</dbReference>
<evidence type="ECO:0000256" key="1">
    <source>
        <dbReference type="SAM" id="Phobius"/>
    </source>
</evidence>
<feature type="transmembrane region" description="Helical" evidence="1">
    <location>
        <begin position="74"/>
        <end position="95"/>
    </location>
</feature>
<name>A0A382M6X1_9ZZZZ</name>
<organism evidence="2">
    <name type="scientific">marine metagenome</name>
    <dbReference type="NCBI Taxonomy" id="408172"/>
    <lineage>
        <taxon>unclassified sequences</taxon>
        <taxon>metagenomes</taxon>
        <taxon>ecological metagenomes</taxon>
    </lineage>
</organism>
<evidence type="ECO:0000313" key="2">
    <source>
        <dbReference type="EMBL" id="SVC44609.1"/>
    </source>
</evidence>
<feature type="transmembrane region" description="Helical" evidence="1">
    <location>
        <begin position="101"/>
        <end position="125"/>
    </location>
</feature>